<dbReference type="Proteomes" id="UP000236642">
    <property type="component" value="Unassembled WGS sequence"/>
</dbReference>
<protein>
    <submittedName>
        <fullName evidence="1">Uncharacterized protein</fullName>
    </submittedName>
</protein>
<organism evidence="1 2">
    <name type="scientific">Candidatus Thermoflexus japonica</name>
    <dbReference type="NCBI Taxonomy" id="2035417"/>
    <lineage>
        <taxon>Bacteria</taxon>
        <taxon>Bacillati</taxon>
        <taxon>Chloroflexota</taxon>
        <taxon>Thermoflexia</taxon>
        <taxon>Thermoflexales</taxon>
        <taxon>Thermoflexaceae</taxon>
        <taxon>Thermoflexus</taxon>
    </lineage>
</organism>
<evidence type="ECO:0000313" key="1">
    <source>
        <dbReference type="EMBL" id="GBD10212.1"/>
    </source>
</evidence>
<name>A0A2H5Y9V3_9CHLR</name>
<dbReference type="EMBL" id="BEHY01000127">
    <property type="protein sequence ID" value="GBD10212.1"/>
    <property type="molecule type" value="Genomic_DNA"/>
</dbReference>
<comment type="caution">
    <text evidence="1">The sequence shown here is derived from an EMBL/GenBank/DDBJ whole genome shotgun (WGS) entry which is preliminary data.</text>
</comment>
<accession>A0A2H5Y9V3</accession>
<reference evidence="2" key="1">
    <citation type="submission" date="2017-09" db="EMBL/GenBank/DDBJ databases">
        <title>Metaegenomics of thermophilic ammonia-oxidizing enrichment culture.</title>
        <authorList>
            <person name="Kato S."/>
            <person name="Suzuki K."/>
        </authorList>
    </citation>
    <scope>NUCLEOTIDE SEQUENCE [LARGE SCALE GENOMIC DNA]</scope>
</reference>
<gene>
    <name evidence="1" type="ORF">HRbin22_02479</name>
</gene>
<sequence>MIRDREAWRRWEARWQRGHPADPEENFRVFQTLLEMARAVGAWPPSNPLEGLEVDIALARKVNTYVQPPGSAGQGA</sequence>
<dbReference type="AlphaFoldDB" id="A0A2H5Y9V3"/>
<proteinExistence type="predicted"/>
<evidence type="ECO:0000313" key="2">
    <source>
        <dbReference type="Proteomes" id="UP000236642"/>
    </source>
</evidence>